<name>A0AAD8Y0A4_9STRA</name>
<evidence type="ECO:0000313" key="2">
    <source>
        <dbReference type="Proteomes" id="UP001224775"/>
    </source>
</evidence>
<sequence length="114" mass="12633">MSFSHMRLCYRRIYLIHHHHPAAGSGVIGGDSGNVAAFQKEPKSKAKKRVKPVYVPPTQQDLQNIFIELESSEPLPISSNNIINSGESSVNRVKSAIASLQSLMEQKTIEMPPH</sequence>
<organism evidence="1 2">
    <name type="scientific">Skeletonema marinoi</name>
    <dbReference type="NCBI Taxonomy" id="267567"/>
    <lineage>
        <taxon>Eukaryota</taxon>
        <taxon>Sar</taxon>
        <taxon>Stramenopiles</taxon>
        <taxon>Ochrophyta</taxon>
        <taxon>Bacillariophyta</taxon>
        <taxon>Coscinodiscophyceae</taxon>
        <taxon>Thalassiosirophycidae</taxon>
        <taxon>Thalassiosirales</taxon>
        <taxon>Skeletonemataceae</taxon>
        <taxon>Skeletonema</taxon>
        <taxon>Skeletonema marinoi-dohrnii complex</taxon>
    </lineage>
</organism>
<accession>A0AAD8Y0A4</accession>
<protein>
    <submittedName>
        <fullName evidence="1">Uncharacterized protein</fullName>
    </submittedName>
</protein>
<proteinExistence type="predicted"/>
<comment type="caution">
    <text evidence="1">The sequence shown here is derived from an EMBL/GenBank/DDBJ whole genome shotgun (WGS) entry which is preliminary data.</text>
</comment>
<evidence type="ECO:0000313" key="1">
    <source>
        <dbReference type="EMBL" id="KAK1736672.1"/>
    </source>
</evidence>
<dbReference type="AlphaFoldDB" id="A0AAD8Y0A4"/>
<dbReference type="Proteomes" id="UP001224775">
    <property type="component" value="Unassembled WGS sequence"/>
</dbReference>
<keyword evidence="2" id="KW-1185">Reference proteome</keyword>
<gene>
    <name evidence="1" type="ORF">QTG54_012694</name>
</gene>
<dbReference type="EMBL" id="JATAAI010000028">
    <property type="protein sequence ID" value="KAK1736672.1"/>
    <property type="molecule type" value="Genomic_DNA"/>
</dbReference>
<reference evidence="1" key="1">
    <citation type="submission" date="2023-06" db="EMBL/GenBank/DDBJ databases">
        <title>Survivors Of The Sea: Transcriptome response of Skeletonema marinoi to long-term dormancy.</title>
        <authorList>
            <person name="Pinder M.I.M."/>
            <person name="Kourtchenko O."/>
            <person name="Robertson E.K."/>
            <person name="Larsson T."/>
            <person name="Maumus F."/>
            <person name="Osuna-Cruz C.M."/>
            <person name="Vancaester E."/>
            <person name="Stenow R."/>
            <person name="Vandepoele K."/>
            <person name="Ploug H."/>
            <person name="Bruchert V."/>
            <person name="Godhe A."/>
            <person name="Topel M."/>
        </authorList>
    </citation>
    <scope>NUCLEOTIDE SEQUENCE</scope>
    <source>
        <strain evidence="1">R05AC</strain>
    </source>
</reference>